<dbReference type="PROSITE" id="PS50801">
    <property type="entry name" value="STAS"/>
    <property type="match status" value="1"/>
</dbReference>
<reference evidence="3" key="1">
    <citation type="submission" date="2016-01" db="EMBL/GenBank/DDBJ databases">
        <title>Complete genome of Planococcus rifietoensis type strain M8.</title>
        <authorList>
            <person name="See-Too W.S."/>
        </authorList>
    </citation>
    <scope>NUCLEOTIDE SEQUENCE [LARGE SCALE GENOMIC DNA]</scope>
    <source>
        <strain evidence="3">M8</strain>
    </source>
</reference>
<dbReference type="InterPro" id="IPR036513">
    <property type="entry name" value="STAS_dom_sf"/>
</dbReference>
<gene>
    <name evidence="3" type="ORF">AUC31_08370</name>
</gene>
<dbReference type="AlphaFoldDB" id="A0A0U2J751"/>
<dbReference type="CDD" id="cd07041">
    <property type="entry name" value="STAS_RsbR_RsbS_like"/>
    <property type="match status" value="1"/>
</dbReference>
<dbReference type="InterPro" id="IPR051932">
    <property type="entry name" value="Bact_StressResp_Reg"/>
</dbReference>
<dbReference type="Gene3D" id="1.10.490.70">
    <property type="entry name" value="Histidine kinase N-terminal domain"/>
    <property type="match status" value="1"/>
</dbReference>
<dbReference type="PANTHER" id="PTHR33745">
    <property type="entry name" value="RSBT ANTAGONIST PROTEIN RSBS-RELATED"/>
    <property type="match status" value="1"/>
</dbReference>
<protein>
    <recommendedName>
        <fullName evidence="2">STAS domain-containing protein</fullName>
    </recommendedName>
</protein>
<feature type="domain" description="STAS" evidence="2">
    <location>
        <begin position="165"/>
        <end position="276"/>
    </location>
</feature>
<sequence length="278" mass="31635">MGEISRELHDFILENKNSMVEEWLETRGNHANTVYSAQASDDTVEKLRKESVGFIEAVTAIFIHDKEESLAYVEDWSSTIAKERAQQSVPLYEVMEHLGQLRKIYWTCVRHFFEEVDRANSQDALRWSEMLNDMFDFIIESFARHHHEAHQRLLASQQEVIDELSSPVIPIRKGVGILPLVGGIDTYRAKVILETALEESAKQQLTTLYIDLSAVPIVDTMVAHQLFQLMDSLRIIGVESVLSGIRPEIAQTAVTLGIDFKNIKVYANLMQALDAPEH</sequence>
<dbReference type="Pfam" id="PF01740">
    <property type="entry name" value="STAS"/>
    <property type="match status" value="1"/>
</dbReference>
<dbReference type="EMBL" id="CP013659">
    <property type="protein sequence ID" value="ALS75234.1"/>
    <property type="molecule type" value="Genomic_DNA"/>
</dbReference>
<dbReference type="InterPro" id="IPR002645">
    <property type="entry name" value="STAS_dom"/>
</dbReference>
<keyword evidence="4" id="KW-1185">Reference proteome</keyword>
<name>A0A0U2J751_9BACL</name>
<accession>A0A0U2J751</accession>
<dbReference type="KEGG" id="prt:AUC31_08370"/>
<proteinExistence type="predicted"/>
<evidence type="ECO:0000259" key="2">
    <source>
        <dbReference type="PROSITE" id="PS50801"/>
    </source>
</evidence>
<dbReference type="OrthoDB" id="9800154at2"/>
<dbReference type="RefSeq" id="WP_058381941.1">
    <property type="nucleotide sequence ID" value="NZ_CP013659.2"/>
</dbReference>
<dbReference type="Pfam" id="PF14361">
    <property type="entry name" value="RsbRD_N"/>
    <property type="match status" value="1"/>
</dbReference>
<evidence type="ECO:0000256" key="1">
    <source>
        <dbReference type="ARBA" id="ARBA00022553"/>
    </source>
</evidence>
<keyword evidence="1" id="KW-0597">Phosphoprotein</keyword>
<dbReference type="Proteomes" id="UP000067683">
    <property type="component" value="Chromosome"/>
</dbReference>
<organism evidence="3 4">
    <name type="scientific">Planococcus rifietoensis</name>
    <dbReference type="NCBI Taxonomy" id="200991"/>
    <lineage>
        <taxon>Bacteria</taxon>
        <taxon>Bacillati</taxon>
        <taxon>Bacillota</taxon>
        <taxon>Bacilli</taxon>
        <taxon>Bacillales</taxon>
        <taxon>Caryophanaceae</taxon>
        <taxon>Planococcus</taxon>
    </lineage>
</organism>
<dbReference type="SUPFAM" id="SSF52091">
    <property type="entry name" value="SpoIIaa-like"/>
    <property type="match status" value="1"/>
</dbReference>
<dbReference type="Gene3D" id="3.30.750.24">
    <property type="entry name" value="STAS domain"/>
    <property type="match status" value="1"/>
</dbReference>
<evidence type="ECO:0000313" key="4">
    <source>
        <dbReference type="Proteomes" id="UP000067683"/>
    </source>
</evidence>
<dbReference type="InterPro" id="IPR025751">
    <property type="entry name" value="RsbRD_N_dom"/>
</dbReference>
<evidence type="ECO:0000313" key="3">
    <source>
        <dbReference type="EMBL" id="ALS75234.1"/>
    </source>
</evidence>
<dbReference type="STRING" id="200991.AUC31_08370"/>
<dbReference type="PANTHER" id="PTHR33745:SF3">
    <property type="entry name" value="RSBT CO-ANTAGONIST PROTEIN RSBRC"/>
    <property type="match status" value="1"/>
</dbReference>